<evidence type="ECO:0000256" key="3">
    <source>
        <dbReference type="ARBA" id="ARBA00023163"/>
    </source>
</evidence>
<sequence length="157" mass="16085">MDATRADALNEVIRTIALRHRALAGYLLAPLGLHAGQEVVILALADGPCTQGKLAAASGCEPPTISGTVRKLAAAGLVERCPSPTDGRATLVALTPAGAEVLARIRCAWGKLAELTAAGLTEDEVGALLAGLRRIADNLVNSCGEGERCRPDRPAAS</sequence>
<dbReference type="Proteomes" id="UP000649739">
    <property type="component" value="Unassembled WGS sequence"/>
</dbReference>
<dbReference type="EMBL" id="BMQB01000005">
    <property type="protein sequence ID" value="GGJ94306.1"/>
    <property type="molecule type" value="Genomic_DNA"/>
</dbReference>
<dbReference type="Gene3D" id="1.10.10.10">
    <property type="entry name" value="Winged helix-like DNA-binding domain superfamily/Winged helix DNA-binding domain"/>
    <property type="match status" value="1"/>
</dbReference>
<gene>
    <name evidence="5" type="ORF">GCM10010123_25180</name>
</gene>
<dbReference type="GO" id="GO:0003700">
    <property type="term" value="F:DNA-binding transcription factor activity"/>
    <property type="evidence" value="ECO:0007669"/>
    <property type="project" value="InterPro"/>
</dbReference>
<dbReference type="SUPFAM" id="SSF46785">
    <property type="entry name" value="Winged helix' DNA-binding domain"/>
    <property type="match status" value="1"/>
</dbReference>
<organism evidence="5 6">
    <name type="scientific">Pilimelia anulata</name>
    <dbReference type="NCBI Taxonomy" id="53371"/>
    <lineage>
        <taxon>Bacteria</taxon>
        <taxon>Bacillati</taxon>
        <taxon>Actinomycetota</taxon>
        <taxon>Actinomycetes</taxon>
        <taxon>Micromonosporales</taxon>
        <taxon>Micromonosporaceae</taxon>
        <taxon>Pilimelia</taxon>
    </lineage>
</organism>
<feature type="domain" description="HTH marR-type" evidence="4">
    <location>
        <begin position="6"/>
        <end position="137"/>
    </location>
</feature>
<evidence type="ECO:0000259" key="4">
    <source>
        <dbReference type="PROSITE" id="PS50995"/>
    </source>
</evidence>
<dbReference type="PANTHER" id="PTHR33164">
    <property type="entry name" value="TRANSCRIPTIONAL REGULATOR, MARR FAMILY"/>
    <property type="match status" value="1"/>
</dbReference>
<keyword evidence="2" id="KW-0238">DNA-binding</keyword>
<reference evidence="5" key="1">
    <citation type="journal article" date="2014" name="Int. J. Syst. Evol. Microbiol.">
        <title>Complete genome sequence of Corynebacterium casei LMG S-19264T (=DSM 44701T), isolated from a smear-ripened cheese.</title>
        <authorList>
            <consortium name="US DOE Joint Genome Institute (JGI-PGF)"/>
            <person name="Walter F."/>
            <person name="Albersmeier A."/>
            <person name="Kalinowski J."/>
            <person name="Ruckert C."/>
        </authorList>
    </citation>
    <scope>NUCLEOTIDE SEQUENCE</scope>
    <source>
        <strain evidence="5">JCM 3090</strain>
    </source>
</reference>
<dbReference type="InterPro" id="IPR039422">
    <property type="entry name" value="MarR/SlyA-like"/>
</dbReference>
<protein>
    <recommendedName>
        <fullName evidence="4">HTH marR-type domain-containing protein</fullName>
    </recommendedName>
</protein>
<evidence type="ECO:0000256" key="1">
    <source>
        <dbReference type="ARBA" id="ARBA00023015"/>
    </source>
</evidence>
<dbReference type="InterPro" id="IPR023187">
    <property type="entry name" value="Tscrpt_reg_MarR-type_CS"/>
</dbReference>
<accession>A0A8J3FAZ0</accession>
<name>A0A8J3FAZ0_9ACTN</name>
<proteinExistence type="predicted"/>
<comment type="caution">
    <text evidence="5">The sequence shown here is derived from an EMBL/GenBank/DDBJ whole genome shotgun (WGS) entry which is preliminary data.</text>
</comment>
<keyword evidence="1" id="KW-0805">Transcription regulation</keyword>
<dbReference type="RefSeq" id="WP_189170315.1">
    <property type="nucleotide sequence ID" value="NZ_BMQB01000005.1"/>
</dbReference>
<dbReference type="InterPro" id="IPR036390">
    <property type="entry name" value="WH_DNA-bd_sf"/>
</dbReference>
<dbReference type="AlphaFoldDB" id="A0A8J3FAZ0"/>
<dbReference type="GO" id="GO:0006950">
    <property type="term" value="P:response to stress"/>
    <property type="evidence" value="ECO:0007669"/>
    <property type="project" value="TreeGrafter"/>
</dbReference>
<dbReference type="SMART" id="SM00347">
    <property type="entry name" value="HTH_MARR"/>
    <property type="match status" value="1"/>
</dbReference>
<keyword evidence="6" id="KW-1185">Reference proteome</keyword>
<evidence type="ECO:0000313" key="5">
    <source>
        <dbReference type="EMBL" id="GGJ94306.1"/>
    </source>
</evidence>
<dbReference type="InterPro" id="IPR000835">
    <property type="entry name" value="HTH_MarR-typ"/>
</dbReference>
<dbReference type="InterPro" id="IPR036388">
    <property type="entry name" value="WH-like_DNA-bd_sf"/>
</dbReference>
<reference evidence="5" key="2">
    <citation type="submission" date="2020-09" db="EMBL/GenBank/DDBJ databases">
        <authorList>
            <person name="Sun Q."/>
            <person name="Ohkuma M."/>
        </authorList>
    </citation>
    <scope>NUCLEOTIDE SEQUENCE</scope>
    <source>
        <strain evidence="5">JCM 3090</strain>
    </source>
</reference>
<evidence type="ECO:0000313" key="6">
    <source>
        <dbReference type="Proteomes" id="UP000649739"/>
    </source>
</evidence>
<evidence type="ECO:0000256" key="2">
    <source>
        <dbReference type="ARBA" id="ARBA00023125"/>
    </source>
</evidence>
<dbReference type="Pfam" id="PF12802">
    <property type="entry name" value="MarR_2"/>
    <property type="match status" value="1"/>
</dbReference>
<dbReference type="PROSITE" id="PS50995">
    <property type="entry name" value="HTH_MARR_2"/>
    <property type="match status" value="1"/>
</dbReference>
<dbReference type="PANTHER" id="PTHR33164:SF99">
    <property type="entry name" value="MARR FAMILY REGULATORY PROTEIN"/>
    <property type="match status" value="1"/>
</dbReference>
<dbReference type="PROSITE" id="PS01117">
    <property type="entry name" value="HTH_MARR_1"/>
    <property type="match status" value="1"/>
</dbReference>
<keyword evidence="3" id="KW-0804">Transcription</keyword>
<dbReference type="GO" id="GO:0003677">
    <property type="term" value="F:DNA binding"/>
    <property type="evidence" value="ECO:0007669"/>
    <property type="project" value="UniProtKB-KW"/>
</dbReference>